<gene>
    <name evidence="1" type="ORF">GQ607_002167</name>
</gene>
<dbReference type="AlphaFoldDB" id="A0A8H3WMI8"/>
<accession>A0A8H3WMI8</accession>
<sequence length="251" mass="28847">MARLITLPLELLDVETTSDDLAPIQRVRGYGFGVPDPKNNERSYGFDSSEYEPSLHRSRRRRFKSEHKLWPLNCDQFEILHFSTPSDLAHFLYVMGAVDPNFCDFVTMKELYLAIRPIDKDTLGWSSEEATALLQFASKLGFSLSQELRLALEEFLTGSTPPLDAPRCPHTREQIRMANLACAALVAMVFQFTRHAVEYISLYIEADILDIVRDCMGDATINPISQQYEDNKPFPNIKLFAWRPSLLRPWR</sequence>
<keyword evidence="2" id="KW-1185">Reference proteome</keyword>
<organism evidence="1 2">
    <name type="scientific">Colletotrichum asianum</name>
    <dbReference type="NCBI Taxonomy" id="702518"/>
    <lineage>
        <taxon>Eukaryota</taxon>
        <taxon>Fungi</taxon>
        <taxon>Dikarya</taxon>
        <taxon>Ascomycota</taxon>
        <taxon>Pezizomycotina</taxon>
        <taxon>Sordariomycetes</taxon>
        <taxon>Hypocreomycetidae</taxon>
        <taxon>Glomerellales</taxon>
        <taxon>Glomerellaceae</taxon>
        <taxon>Colletotrichum</taxon>
        <taxon>Colletotrichum gloeosporioides species complex</taxon>
    </lineage>
</organism>
<dbReference type="Proteomes" id="UP000434172">
    <property type="component" value="Unassembled WGS sequence"/>
</dbReference>
<evidence type="ECO:0000313" key="1">
    <source>
        <dbReference type="EMBL" id="KAF0330763.1"/>
    </source>
</evidence>
<protein>
    <submittedName>
        <fullName evidence="1">Uncharacterized protein</fullName>
    </submittedName>
</protein>
<dbReference type="EMBL" id="WOWK01000006">
    <property type="protein sequence ID" value="KAF0330763.1"/>
    <property type="molecule type" value="Genomic_DNA"/>
</dbReference>
<proteinExistence type="predicted"/>
<dbReference type="OrthoDB" id="10440594at2759"/>
<reference evidence="1 2" key="1">
    <citation type="submission" date="2019-12" db="EMBL/GenBank/DDBJ databases">
        <title>A genome sequence resource for the geographically widespread anthracnose pathogen Colletotrichum asianum.</title>
        <authorList>
            <person name="Meng Y."/>
        </authorList>
    </citation>
    <scope>NUCLEOTIDE SEQUENCE [LARGE SCALE GENOMIC DNA]</scope>
    <source>
        <strain evidence="1 2">ICMP 18580</strain>
    </source>
</reference>
<comment type="caution">
    <text evidence="1">The sequence shown here is derived from an EMBL/GenBank/DDBJ whole genome shotgun (WGS) entry which is preliminary data.</text>
</comment>
<name>A0A8H3WMI8_9PEZI</name>
<evidence type="ECO:0000313" key="2">
    <source>
        <dbReference type="Proteomes" id="UP000434172"/>
    </source>
</evidence>